<evidence type="ECO:0000256" key="8">
    <source>
        <dbReference type="ARBA" id="ARBA00022989"/>
    </source>
</evidence>
<evidence type="ECO:0000256" key="5">
    <source>
        <dbReference type="ARBA" id="ARBA00022581"/>
    </source>
</evidence>
<keyword evidence="5" id="KW-0945">Host-virus interaction</keyword>
<keyword evidence="16" id="KW-1185">Reference proteome</keyword>
<proteinExistence type="predicted"/>
<evidence type="ECO:0000256" key="9">
    <source>
        <dbReference type="ARBA" id="ARBA00023136"/>
    </source>
</evidence>
<keyword evidence="4" id="KW-1032">Host cell membrane</keyword>
<evidence type="ECO:0000256" key="6">
    <source>
        <dbReference type="ARBA" id="ARBA00022692"/>
    </source>
</evidence>
<dbReference type="Pfam" id="PF00429">
    <property type="entry name" value="TLV_coat"/>
    <property type="match status" value="1"/>
</dbReference>
<keyword evidence="10" id="KW-0564">Palmitate</keyword>
<evidence type="ECO:0000256" key="3">
    <source>
        <dbReference type="ARBA" id="ARBA00004563"/>
    </source>
</evidence>
<dbReference type="EMBL" id="VXBC01004325">
    <property type="protein sequence ID" value="NXM14321.1"/>
    <property type="molecule type" value="Genomic_DNA"/>
</dbReference>
<comment type="caution">
    <text evidence="15">The sequence shown here is derived from an EMBL/GenBank/DDBJ whole genome shotgun (WGS) entry which is preliminary data.</text>
</comment>
<evidence type="ECO:0000256" key="4">
    <source>
        <dbReference type="ARBA" id="ARBA00022511"/>
    </source>
</evidence>
<comment type="subcellular location">
    <subcellularLocation>
        <location evidence="1">Host cell membrane</location>
        <topology evidence="1">Single-pass type I membrane protein</topology>
    </subcellularLocation>
    <subcellularLocation>
        <location evidence="2">Host endomembrane system</location>
        <topology evidence="2">Peripheral membrane protein</topology>
    </subcellularLocation>
    <subcellularLocation>
        <location evidence="3">Virion membrane</location>
        <topology evidence="3">Single-pass type I membrane protein</topology>
    </subcellularLocation>
</comment>
<protein>
    <submittedName>
        <fullName evidence="15">ENV1 protein</fullName>
    </submittedName>
</protein>
<keyword evidence="7" id="KW-1043">Host membrane</keyword>
<keyword evidence="11" id="KW-1015">Disulfide bond</keyword>
<keyword evidence="12" id="KW-0325">Glycoprotein</keyword>
<reference evidence="15 16" key="1">
    <citation type="submission" date="2019-09" db="EMBL/GenBank/DDBJ databases">
        <title>Bird 10,000 Genomes (B10K) Project - Family phase.</title>
        <authorList>
            <person name="Zhang G."/>
        </authorList>
    </citation>
    <scope>NUCLEOTIDE SEQUENCE [LARGE SCALE GENOMIC DNA]</scope>
    <source>
        <strain evidence="15">B10K-DU-001-79</strain>
        <tissue evidence="15">Muscle</tissue>
    </source>
</reference>
<evidence type="ECO:0000256" key="11">
    <source>
        <dbReference type="ARBA" id="ARBA00023157"/>
    </source>
</evidence>
<evidence type="ECO:0000313" key="15">
    <source>
        <dbReference type="EMBL" id="NXM14321.1"/>
    </source>
</evidence>
<organism evidence="15 16">
    <name type="scientific">Ploceus nigricollis</name>
    <dbReference type="NCBI Taxonomy" id="441696"/>
    <lineage>
        <taxon>Eukaryota</taxon>
        <taxon>Metazoa</taxon>
        <taxon>Chordata</taxon>
        <taxon>Craniata</taxon>
        <taxon>Vertebrata</taxon>
        <taxon>Euteleostomi</taxon>
        <taxon>Archelosauria</taxon>
        <taxon>Archosauria</taxon>
        <taxon>Dinosauria</taxon>
        <taxon>Saurischia</taxon>
        <taxon>Theropoda</taxon>
        <taxon>Coelurosauria</taxon>
        <taxon>Aves</taxon>
        <taxon>Neognathae</taxon>
        <taxon>Neoaves</taxon>
        <taxon>Telluraves</taxon>
        <taxon>Australaves</taxon>
        <taxon>Passeriformes</taxon>
        <taxon>Passeroidea</taxon>
        <taxon>Ploceidae</taxon>
        <taxon>Ploceinae</taxon>
        <taxon>Ploceus</taxon>
    </lineage>
</organism>
<evidence type="ECO:0000256" key="7">
    <source>
        <dbReference type="ARBA" id="ARBA00022870"/>
    </source>
</evidence>
<evidence type="ECO:0000313" key="16">
    <source>
        <dbReference type="Proteomes" id="UP000539920"/>
    </source>
</evidence>
<keyword evidence="9 14" id="KW-0472">Membrane</keyword>
<dbReference type="InterPro" id="IPR018154">
    <property type="entry name" value="TLV/ENV_coat_polyprotein"/>
</dbReference>
<sequence length="78" mass="9191">MAELRERLARRKTEKESQQGWLESWFYQSPWLTTLISTLMGPCIMVLLALVFRPCILNKLISFVKSWLSSVDIMITER</sequence>
<dbReference type="AlphaFoldDB" id="A0A7L0YE88"/>
<dbReference type="PANTHER" id="PTHR10424:SF81">
    <property type="entry name" value="ERVV2 PROTEIN"/>
    <property type="match status" value="1"/>
</dbReference>
<feature type="transmembrane region" description="Helical" evidence="14">
    <location>
        <begin position="31"/>
        <end position="52"/>
    </location>
</feature>
<keyword evidence="13" id="KW-0449">Lipoprotein</keyword>
<evidence type="ECO:0000256" key="13">
    <source>
        <dbReference type="ARBA" id="ARBA00023288"/>
    </source>
</evidence>
<evidence type="ECO:0000256" key="14">
    <source>
        <dbReference type="SAM" id="Phobius"/>
    </source>
</evidence>
<evidence type="ECO:0000256" key="10">
    <source>
        <dbReference type="ARBA" id="ARBA00023139"/>
    </source>
</evidence>
<evidence type="ECO:0000256" key="2">
    <source>
        <dbReference type="ARBA" id="ARBA00004531"/>
    </source>
</evidence>
<evidence type="ECO:0000256" key="12">
    <source>
        <dbReference type="ARBA" id="ARBA00023180"/>
    </source>
</evidence>
<dbReference type="Proteomes" id="UP000539920">
    <property type="component" value="Unassembled WGS sequence"/>
</dbReference>
<dbReference type="PANTHER" id="PTHR10424">
    <property type="entry name" value="VIRAL ENVELOPE PROTEIN"/>
    <property type="match status" value="1"/>
</dbReference>
<evidence type="ECO:0000256" key="1">
    <source>
        <dbReference type="ARBA" id="ARBA00004402"/>
    </source>
</evidence>
<feature type="non-terminal residue" evidence="15">
    <location>
        <position position="1"/>
    </location>
</feature>
<gene>
    <name evidence="15" type="primary">Env1_0</name>
    <name evidence="15" type="ORF">PLONIG_R15444</name>
</gene>
<feature type="non-terminal residue" evidence="15">
    <location>
        <position position="78"/>
    </location>
</feature>
<accession>A0A7L0YE88</accession>
<name>A0A7L0YE88_9PASE</name>
<keyword evidence="8 14" id="KW-1133">Transmembrane helix</keyword>
<keyword evidence="6 14" id="KW-0812">Transmembrane</keyword>